<dbReference type="InterPro" id="IPR002346">
    <property type="entry name" value="Mopterin_DH_FAD-bd"/>
</dbReference>
<gene>
    <name evidence="4" type="ORF">EBB54_05655</name>
</gene>
<evidence type="ECO:0000256" key="2">
    <source>
        <dbReference type="ARBA" id="ARBA00023002"/>
    </source>
</evidence>
<organism evidence="4 5">
    <name type="scientific">Schaedlerella arabinosiphila</name>
    <dbReference type="NCBI Taxonomy" id="2044587"/>
    <lineage>
        <taxon>Bacteria</taxon>
        <taxon>Bacillati</taxon>
        <taxon>Bacillota</taxon>
        <taxon>Clostridia</taxon>
        <taxon>Lachnospirales</taxon>
        <taxon>Lachnospiraceae</taxon>
        <taxon>Schaedlerella</taxon>
    </lineage>
</organism>
<reference evidence="4" key="1">
    <citation type="submission" date="2018-10" db="EMBL/GenBank/DDBJ databases">
        <title>Schaedlerella arabinophila gen. nov. sp. nov., isolated from the mouse intestinal tract and comparative analysis with the genome of the closely related altered Schaedler flora strain ASF502.</title>
        <authorList>
            <person name="Miyake S."/>
            <person name="Soh M."/>
            <person name="Seedorf H."/>
        </authorList>
    </citation>
    <scope>NUCLEOTIDE SEQUENCE [LARGE SCALE GENOMIC DNA]</scope>
    <source>
        <strain evidence="4">DSM 106076</strain>
    </source>
</reference>
<dbReference type="InterPro" id="IPR023753">
    <property type="entry name" value="FAD/NAD-binding_dom"/>
</dbReference>
<accession>A0A426DDJ5</accession>
<evidence type="ECO:0000259" key="3">
    <source>
        <dbReference type="PROSITE" id="PS51387"/>
    </source>
</evidence>
<evidence type="ECO:0000313" key="4">
    <source>
        <dbReference type="EMBL" id="RRK30919.1"/>
    </source>
</evidence>
<dbReference type="SUPFAM" id="SSF51971">
    <property type="entry name" value="Nucleotide-binding domain"/>
    <property type="match status" value="2"/>
</dbReference>
<dbReference type="SUPFAM" id="SSF46548">
    <property type="entry name" value="alpha-helical ferredoxin"/>
    <property type="match status" value="1"/>
</dbReference>
<dbReference type="InterPro" id="IPR016166">
    <property type="entry name" value="FAD-bd_PCMH"/>
</dbReference>
<dbReference type="Pfam" id="PF03450">
    <property type="entry name" value="CO_deh_flav_C"/>
    <property type="match status" value="1"/>
</dbReference>
<evidence type="ECO:0000256" key="1">
    <source>
        <dbReference type="ARBA" id="ARBA00022630"/>
    </source>
</evidence>
<dbReference type="Pfam" id="PF14691">
    <property type="entry name" value="Fer4_20"/>
    <property type="match status" value="1"/>
</dbReference>
<keyword evidence="1" id="KW-0285">Flavoprotein</keyword>
<dbReference type="InterPro" id="IPR016167">
    <property type="entry name" value="FAD-bd_PCMH_sub1"/>
</dbReference>
<dbReference type="InterPro" id="IPR016169">
    <property type="entry name" value="FAD-bd_PCMH_sub2"/>
</dbReference>
<dbReference type="EMBL" id="RHJS01000002">
    <property type="protein sequence ID" value="RRK30919.1"/>
    <property type="molecule type" value="Genomic_DNA"/>
</dbReference>
<dbReference type="SUPFAM" id="SSF56176">
    <property type="entry name" value="FAD-binding/transporter-associated domain-like"/>
    <property type="match status" value="2"/>
</dbReference>
<dbReference type="GO" id="GO:0016491">
    <property type="term" value="F:oxidoreductase activity"/>
    <property type="evidence" value="ECO:0007669"/>
    <property type="project" value="UniProtKB-KW"/>
</dbReference>
<dbReference type="Gene3D" id="3.30.465.10">
    <property type="match status" value="1"/>
</dbReference>
<dbReference type="Gene3D" id="3.30.390.50">
    <property type="entry name" value="CO dehydrogenase flavoprotein, C-terminal domain"/>
    <property type="match status" value="1"/>
</dbReference>
<dbReference type="Pfam" id="PF07992">
    <property type="entry name" value="Pyr_redox_2"/>
    <property type="match status" value="1"/>
</dbReference>
<dbReference type="PANTHER" id="PTHR42783">
    <property type="entry name" value="GLUTAMATE SYNTHASE [NADPH] SMALL CHAIN"/>
    <property type="match status" value="1"/>
</dbReference>
<dbReference type="InterPro" id="IPR036318">
    <property type="entry name" value="FAD-bd_PCMH-like_sf"/>
</dbReference>
<dbReference type="InterPro" id="IPR036188">
    <property type="entry name" value="FAD/NAD-bd_sf"/>
</dbReference>
<dbReference type="PANTHER" id="PTHR42783:SF3">
    <property type="entry name" value="GLUTAMATE SYNTHASE [NADPH] SMALL CHAIN-RELATED"/>
    <property type="match status" value="1"/>
</dbReference>
<dbReference type="Gene3D" id="1.10.1060.10">
    <property type="entry name" value="Alpha-helical ferredoxin"/>
    <property type="match status" value="1"/>
</dbReference>
<dbReference type="Gene3D" id="3.50.50.60">
    <property type="entry name" value="FAD/NAD(P)-binding domain"/>
    <property type="match status" value="2"/>
</dbReference>
<proteinExistence type="predicted"/>
<keyword evidence="2" id="KW-0560">Oxidoreductase</keyword>
<dbReference type="Pfam" id="PF00941">
    <property type="entry name" value="FAD_binding_5"/>
    <property type="match status" value="1"/>
</dbReference>
<dbReference type="AlphaFoldDB" id="A0A426DDJ5"/>
<dbReference type="InterPro" id="IPR009051">
    <property type="entry name" value="Helical_ferredxn"/>
</dbReference>
<dbReference type="SMART" id="SM01092">
    <property type="entry name" value="CO_deh_flav_C"/>
    <property type="match status" value="1"/>
</dbReference>
<dbReference type="Proteomes" id="UP000274920">
    <property type="component" value="Unassembled WGS sequence"/>
</dbReference>
<dbReference type="SUPFAM" id="SSF55447">
    <property type="entry name" value="CO dehydrogenase flavoprotein C-terminal domain-like"/>
    <property type="match status" value="1"/>
</dbReference>
<dbReference type="PRINTS" id="PR00419">
    <property type="entry name" value="ADXRDTASE"/>
</dbReference>
<name>A0A426DDJ5_9FIRM</name>
<dbReference type="RefSeq" id="WP_125126689.1">
    <property type="nucleotide sequence ID" value="NZ_RHJS01000002.1"/>
</dbReference>
<dbReference type="GO" id="GO:0071949">
    <property type="term" value="F:FAD binding"/>
    <property type="evidence" value="ECO:0007669"/>
    <property type="project" value="InterPro"/>
</dbReference>
<dbReference type="Gene3D" id="3.30.43.10">
    <property type="entry name" value="Uridine Diphospho-n-acetylenolpyruvylglucosamine Reductase, domain 2"/>
    <property type="match status" value="1"/>
</dbReference>
<sequence>MRQFEHIDVESLKEASELLKEEHTAAIAGGTDLLGALKDKIMPDYPEKVVNLKTIDGLSGIREDEEGLVVGALTKLSDLQDHKLVKEKYPSLAQAAKSVASPLIRNSATIGGNICQDVRCWYYRYPHQIGGRVNCVRKGGEGCYAFTGERGNHSVFGAMRVDRPSCSASCPAHVNISAYLAKVRENDLEGAAEILLSANPLPAITSRVCTHFCQEGCHRGELDTHVGVGQIERYVGDYILNNASRLMPPPETESGQRIAVAGGGPAGLSAAYYLRKAGHKVTVYDRMEEAGGLLMYAIPAYRLPKEVVQKQIKALEGMGIEFQCGVEIGKDITMEQLASDYDKVFLSTGAWKKTVIGIDHEEMTRFGLEFLMEVKGWMAGKAGTNVVVVGGGNVAVDVAVTAKRLGASSVTMVSLESRGEMPATKEELERAEEEGIVLMPSWGPAAVMKEEGRVTGIRLRRCVSVRNAEGRFAPVYDDNDIKEVGSDSILMCVGQQTDLSFLGDDFAIEQNRGRIVADGLTQITSDADVYAGGDVVTGPATVVAALAAGRRAAQAMNHMFEGTRDKVKELPEGGFLRYDHDCRQCKHVISTHVRPLEERKVDLEDDFGLTPEEVRQEAGRCFNCGCFAVNPSDIANVLVSLDASVVTNLRSYTAEEFFQRTPRVHDILDDGEIVAEIRIPAMKDGAKAGYEKFRERASIDFAEVACAAVYETENQIVKRAKIVLGAVAPVPVSCEKAEQYLAGKKISEETADQAAELALAGADPLKETSYKVQIAKTLIKRSLLALNR</sequence>
<dbReference type="InterPro" id="IPR005107">
    <property type="entry name" value="CO_DH_flav_C"/>
</dbReference>
<protein>
    <submittedName>
        <fullName evidence="4">FAD-binding protein</fullName>
    </submittedName>
</protein>
<comment type="caution">
    <text evidence="4">The sequence shown here is derived from an EMBL/GenBank/DDBJ whole genome shotgun (WGS) entry which is preliminary data.</text>
</comment>
<dbReference type="InterPro" id="IPR036683">
    <property type="entry name" value="CO_DH_flav_C_dom_sf"/>
</dbReference>
<dbReference type="InterPro" id="IPR028261">
    <property type="entry name" value="DPD_II"/>
</dbReference>
<dbReference type="GO" id="GO:0051536">
    <property type="term" value="F:iron-sulfur cluster binding"/>
    <property type="evidence" value="ECO:0007669"/>
    <property type="project" value="InterPro"/>
</dbReference>
<feature type="domain" description="FAD-binding PCMH-type" evidence="3">
    <location>
        <begin position="1"/>
        <end position="201"/>
    </location>
</feature>
<evidence type="ECO:0000313" key="5">
    <source>
        <dbReference type="Proteomes" id="UP000274920"/>
    </source>
</evidence>
<dbReference type="PROSITE" id="PS51387">
    <property type="entry name" value="FAD_PCMH"/>
    <property type="match status" value="1"/>
</dbReference>
<keyword evidence="5" id="KW-1185">Reference proteome</keyword>